<dbReference type="InterPro" id="IPR012910">
    <property type="entry name" value="Plug_dom"/>
</dbReference>
<keyword evidence="5 7" id="KW-0472">Membrane</keyword>
<evidence type="ECO:0000256" key="6">
    <source>
        <dbReference type="ARBA" id="ARBA00023237"/>
    </source>
</evidence>
<dbReference type="Gene3D" id="2.170.130.10">
    <property type="entry name" value="TonB-dependent receptor, plug domain"/>
    <property type="match status" value="1"/>
</dbReference>
<feature type="domain" description="TonB-dependent receptor plug" evidence="8">
    <location>
        <begin position="156"/>
        <end position="259"/>
    </location>
</feature>
<comment type="caution">
    <text evidence="9">The sequence shown here is derived from an EMBL/GenBank/DDBJ whole genome shotgun (WGS) entry which is preliminary data.</text>
</comment>
<evidence type="ECO:0000256" key="2">
    <source>
        <dbReference type="ARBA" id="ARBA00022448"/>
    </source>
</evidence>
<dbReference type="GO" id="GO:0009279">
    <property type="term" value="C:cell outer membrane"/>
    <property type="evidence" value="ECO:0007669"/>
    <property type="project" value="UniProtKB-SubCell"/>
</dbReference>
<keyword evidence="4 7" id="KW-0812">Transmembrane</keyword>
<dbReference type="InterPro" id="IPR023997">
    <property type="entry name" value="TonB-dep_OMP_SusC/RagA_CS"/>
</dbReference>
<dbReference type="Proteomes" id="UP000634668">
    <property type="component" value="Unassembled WGS sequence"/>
</dbReference>
<dbReference type="InterPro" id="IPR039426">
    <property type="entry name" value="TonB-dep_rcpt-like"/>
</dbReference>
<keyword evidence="10" id="KW-1185">Reference proteome</keyword>
<reference evidence="9" key="2">
    <citation type="submission" date="2020-09" db="EMBL/GenBank/DDBJ databases">
        <authorList>
            <person name="Sun Q."/>
            <person name="Kim S."/>
        </authorList>
    </citation>
    <scope>NUCLEOTIDE SEQUENCE</scope>
    <source>
        <strain evidence="9">KCTC 12113</strain>
    </source>
</reference>
<dbReference type="InterPro" id="IPR023996">
    <property type="entry name" value="TonB-dep_OMP_SusC/RagA"/>
</dbReference>
<evidence type="ECO:0000256" key="1">
    <source>
        <dbReference type="ARBA" id="ARBA00004571"/>
    </source>
</evidence>
<dbReference type="SUPFAM" id="SSF49464">
    <property type="entry name" value="Carboxypeptidase regulatory domain-like"/>
    <property type="match status" value="1"/>
</dbReference>
<evidence type="ECO:0000259" key="8">
    <source>
        <dbReference type="Pfam" id="PF07715"/>
    </source>
</evidence>
<gene>
    <name evidence="9" type="ORF">GCM10007383_06810</name>
</gene>
<evidence type="ECO:0000256" key="5">
    <source>
        <dbReference type="ARBA" id="ARBA00023136"/>
    </source>
</evidence>
<dbReference type="EMBL" id="BMWP01000003">
    <property type="protein sequence ID" value="GGW24773.1"/>
    <property type="molecule type" value="Genomic_DNA"/>
</dbReference>
<keyword evidence="6 7" id="KW-0998">Cell outer membrane</keyword>
<dbReference type="Gene3D" id="2.60.40.1120">
    <property type="entry name" value="Carboxypeptidase-like, regulatory domain"/>
    <property type="match status" value="1"/>
</dbReference>
<keyword evidence="2 7" id="KW-0813">Transport</keyword>
<organism evidence="9 10">
    <name type="scientific">Arenibacter certesii</name>
    <dbReference type="NCBI Taxonomy" id="228955"/>
    <lineage>
        <taxon>Bacteria</taxon>
        <taxon>Pseudomonadati</taxon>
        <taxon>Bacteroidota</taxon>
        <taxon>Flavobacteriia</taxon>
        <taxon>Flavobacteriales</taxon>
        <taxon>Flavobacteriaceae</taxon>
        <taxon>Arenibacter</taxon>
    </lineage>
</organism>
<evidence type="ECO:0000313" key="10">
    <source>
        <dbReference type="Proteomes" id="UP000634668"/>
    </source>
</evidence>
<dbReference type="PROSITE" id="PS52016">
    <property type="entry name" value="TONB_DEPENDENT_REC_3"/>
    <property type="match status" value="1"/>
</dbReference>
<sequence>MRNYNDYVTRIGIPLRFKLKIQLSTLVLLSLFFQIQANSDLNRTEIALTLNNVLNLKGQPIQSKVSGTVTDSKGEPIAFANVLVKSSTVGTVTNEFGYYEIMAQSDATLIFSSMGYKEKEVHIQDKDILDVILEDDVETLDEVVVSVGYNAIERKHLASSIAVMDMDKISSRPIVKLNEAFSGTIPGVTRMQGNNLPGSSGSEISIRGLSTLQNASPLVIVDGMEQSLNDIDPNQVKSISVLKDAAAASMYGSRGANGVIIIETNRGATGEFRAEVHTWLSVQDPTDTPNIVNSADYMRLNNEARKMQGQTLLYSEEDIMKSQNGELPNVNWFDVVMRQKSHSYNTSANISGGGGVGTFNLMLGHIKENGLNVNEGTEKFSARFNTNINMGDKFVLLADFYAHRLQVDRLYMNDDGHGLYQRAWWMNPTQDVFYDSELKDHYMLHNNNMNPLARIMEGGLRNNLHDRSTINLRPRYYINDKLHIAANVSYMMNKSAGKHKRETFKFYDGDGIPVETWGHTVGSSQGVSESQITARALLNYETQLRGNKDQIYLVLGTEAMNYTYSDYREISKSSFFSKLNYSFENKYLLEGTIRADGSSKFAPGNRWGVFPSGSIGWNMHNEQFMSSLKNQGIVNNLKLRASYGKIGNENVSPYLWEEIVNNWGWTMRVPNLSFTWEKQKQVNLGFDLTLMDNRLDISFDTYKKDSYDLIYSNFPVPPLTGSLSLESSVNIGEVQNKGWEASAKWSDKIGDFSYSIEGMVFDNKNKVLKAGYSQNDTLIFKGNNDKIWYRGIAVDNYYGYKSNGYFQTQEEVEATEAKLPNTIPGDIKYVDQNGDGIINDEDKINLGDPFPHMNYSININMRYKNWDFSILGQGVGKRLGRLNGMEGYPVLVDGSSNSLGTPRVEYMKKRWTPQNPNSRFPRVWTGSSPNAVLSDVWLSDAAFFRFKSIQLGYTIPSLGNSIRNIRIYLNAQDAITFTKWEGLEPERNGGNGNYPKMATYTLGAKLTIF</sequence>
<keyword evidence="3 7" id="KW-1134">Transmembrane beta strand</keyword>
<dbReference type="InterPro" id="IPR037066">
    <property type="entry name" value="Plug_dom_sf"/>
</dbReference>
<evidence type="ECO:0000256" key="7">
    <source>
        <dbReference type="PROSITE-ProRule" id="PRU01360"/>
    </source>
</evidence>
<dbReference type="SUPFAM" id="SSF56935">
    <property type="entry name" value="Porins"/>
    <property type="match status" value="1"/>
</dbReference>
<dbReference type="Pfam" id="PF13715">
    <property type="entry name" value="CarbopepD_reg_2"/>
    <property type="match status" value="1"/>
</dbReference>
<dbReference type="Gene3D" id="2.40.170.20">
    <property type="entry name" value="TonB-dependent receptor, beta-barrel domain"/>
    <property type="match status" value="1"/>
</dbReference>
<accession>A0A918IPZ4</accession>
<reference evidence="9" key="1">
    <citation type="journal article" date="2014" name="Int. J. Syst. Evol. Microbiol.">
        <title>Complete genome sequence of Corynebacterium casei LMG S-19264T (=DSM 44701T), isolated from a smear-ripened cheese.</title>
        <authorList>
            <consortium name="US DOE Joint Genome Institute (JGI-PGF)"/>
            <person name="Walter F."/>
            <person name="Albersmeier A."/>
            <person name="Kalinowski J."/>
            <person name="Ruckert C."/>
        </authorList>
    </citation>
    <scope>NUCLEOTIDE SEQUENCE</scope>
    <source>
        <strain evidence="9">KCTC 12113</strain>
    </source>
</reference>
<dbReference type="NCBIfam" id="TIGR04056">
    <property type="entry name" value="OMP_RagA_SusC"/>
    <property type="match status" value="1"/>
</dbReference>
<comment type="subcellular location">
    <subcellularLocation>
        <location evidence="1 7">Cell outer membrane</location>
        <topology evidence="1 7">Multi-pass membrane protein</topology>
    </subcellularLocation>
</comment>
<dbReference type="NCBIfam" id="TIGR04057">
    <property type="entry name" value="SusC_RagA_signa"/>
    <property type="match status" value="1"/>
</dbReference>
<proteinExistence type="inferred from homology"/>
<dbReference type="RefSeq" id="WP_084418658.1">
    <property type="nucleotide sequence ID" value="NZ_BMWP01000003.1"/>
</dbReference>
<evidence type="ECO:0000313" key="9">
    <source>
        <dbReference type="EMBL" id="GGW24773.1"/>
    </source>
</evidence>
<comment type="similarity">
    <text evidence="7">Belongs to the TonB-dependent receptor family.</text>
</comment>
<name>A0A918IPZ4_9FLAO</name>
<evidence type="ECO:0000256" key="4">
    <source>
        <dbReference type="ARBA" id="ARBA00022692"/>
    </source>
</evidence>
<dbReference type="Pfam" id="PF07715">
    <property type="entry name" value="Plug"/>
    <property type="match status" value="1"/>
</dbReference>
<dbReference type="InterPro" id="IPR036942">
    <property type="entry name" value="Beta-barrel_TonB_sf"/>
</dbReference>
<evidence type="ECO:0000256" key="3">
    <source>
        <dbReference type="ARBA" id="ARBA00022452"/>
    </source>
</evidence>
<protein>
    <submittedName>
        <fullName evidence="9">SusC/RagA family TonB-linked outer membrane protein</fullName>
    </submittedName>
</protein>
<dbReference type="InterPro" id="IPR008969">
    <property type="entry name" value="CarboxyPept-like_regulatory"/>
</dbReference>
<dbReference type="AlphaFoldDB" id="A0A918IPZ4"/>